<dbReference type="PRINTS" id="PR01023">
    <property type="entry name" value="NAFLGMOTY"/>
</dbReference>
<dbReference type="CDD" id="cd07185">
    <property type="entry name" value="OmpA_C-like"/>
    <property type="match status" value="1"/>
</dbReference>
<comment type="subcellular location">
    <subcellularLocation>
        <location evidence="1">Cell outer membrane</location>
    </subcellularLocation>
</comment>
<dbReference type="SUPFAM" id="SSF82171">
    <property type="entry name" value="DPP6 N-terminal domain-like"/>
    <property type="match status" value="1"/>
</dbReference>
<dbReference type="PANTHER" id="PTHR30329">
    <property type="entry name" value="STATOR ELEMENT OF FLAGELLAR MOTOR COMPLEX"/>
    <property type="match status" value="1"/>
</dbReference>
<dbReference type="CDD" id="cd15482">
    <property type="entry name" value="Sialidase_non-viral"/>
    <property type="match status" value="1"/>
</dbReference>
<dbReference type="InterPro" id="IPR036737">
    <property type="entry name" value="OmpA-like_sf"/>
</dbReference>
<dbReference type="InterPro" id="IPR006665">
    <property type="entry name" value="OmpA-like"/>
</dbReference>
<reference evidence="6 7" key="1">
    <citation type="submission" date="2019-09" db="EMBL/GenBank/DDBJ databases">
        <title>Draft genome sequence of Ginsengibacter sp. BR5-29.</title>
        <authorList>
            <person name="Im W.-T."/>
        </authorList>
    </citation>
    <scope>NUCLEOTIDE SEQUENCE [LARGE SCALE GENOMIC DNA]</scope>
    <source>
        <strain evidence="6 7">BR5-29</strain>
    </source>
</reference>
<sequence>MRPNPILLKKIILFFVFCICIKYSIAQPSNDNSADTLRLIAQKENIIMPETIVKSENIGPKINTEFDELRPTISADGNLLFFIRQNHPFNTKYNVVPNSQDIWFSERDSTGKWSEAVHLGYPLNTTEYNAVFWISPDNNRILIRNAFIDGDYFGNGVSMCYLTKYGNWSKPQMLQIKNYDKYDRGNQYGATMANDGQTLLLYMSQKEGSFNNDIYVCFLQKDGTWSEPKSLGKKINLPKYNEMTPYLASDGVTLYFSSDRPGGLGDNDIWWSKRLDDSWQKWSDPVDLGSPINTPDWDAFFTLDAGGEYAYMTTSQDSYGASDIVRIKLLEKEKPNPVVLVDGNVYDAKTKKPLSASLVYETLPDGTEAGNGISNPIDGAFKIVLPYDKNYSIRATADHYFAISENLNLDSLIKAGYKEVHKDLYLVPIEVGQVVRLNNVFFDFDKWDLRPESFIELNRVVKLLNENPSIEIEMSAHTDSRGSDEYNFKLSDNRARSVMEYIISKGIDSSRITSHGYGETKPVATNDTDEGRQLNRRVEFKILKN</sequence>
<evidence type="ECO:0000259" key="5">
    <source>
        <dbReference type="PROSITE" id="PS51123"/>
    </source>
</evidence>
<evidence type="ECO:0000256" key="2">
    <source>
        <dbReference type="ARBA" id="ARBA00023136"/>
    </source>
</evidence>
<dbReference type="PANTHER" id="PTHR30329:SF21">
    <property type="entry name" value="LIPOPROTEIN YIAD-RELATED"/>
    <property type="match status" value="1"/>
</dbReference>
<dbReference type="PRINTS" id="PR01021">
    <property type="entry name" value="OMPADOMAIN"/>
</dbReference>
<dbReference type="InterPro" id="IPR050330">
    <property type="entry name" value="Bact_OuterMem_StrucFunc"/>
</dbReference>
<keyword evidence="7" id="KW-1185">Reference proteome</keyword>
<dbReference type="Gene3D" id="3.30.1330.60">
    <property type="entry name" value="OmpA-like domain"/>
    <property type="match status" value="1"/>
</dbReference>
<dbReference type="PROSITE" id="PS51123">
    <property type="entry name" value="OMPA_2"/>
    <property type="match status" value="1"/>
</dbReference>
<dbReference type="SUPFAM" id="SSF103088">
    <property type="entry name" value="OmpA-like"/>
    <property type="match status" value="1"/>
</dbReference>
<evidence type="ECO:0000313" key="6">
    <source>
        <dbReference type="EMBL" id="KAA9035882.1"/>
    </source>
</evidence>
<keyword evidence="3" id="KW-0998">Cell outer membrane</keyword>
<name>A0A5J5IBU0_9BACT</name>
<dbReference type="EMBL" id="VYQF01000010">
    <property type="protein sequence ID" value="KAA9035882.1"/>
    <property type="molecule type" value="Genomic_DNA"/>
</dbReference>
<evidence type="ECO:0000256" key="3">
    <source>
        <dbReference type="ARBA" id="ARBA00023237"/>
    </source>
</evidence>
<dbReference type="Pfam" id="PF00691">
    <property type="entry name" value="OmpA"/>
    <property type="match status" value="1"/>
</dbReference>
<gene>
    <name evidence="6" type="ORF">FW778_20230</name>
</gene>
<proteinExistence type="predicted"/>
<dbReference type="InterPro" id="IPR011659">
    <property type="entry name" value="WD40"/>
</dbReference>
<evidence type="ECO:0000256" key="1">
    <source>
        <dbReference type="ARBA" id="ARBA00004442"/>
    </source>
</evidence>
<evidence type="ECO:0000313" key="7">
    <source>
        <dbReference type="Proteomes" id="UP000326903"/>
    </source>
</evidence>
<dbReference type="Pfam" id="PF07676">
    <property type="entry name" value="PD40"/>
    <property type="match status" value="2"/>
</dbReference>
<comment type="caution">
    <text evidence="6">The sequence shown here is derived from an EMBL/GenBank/DDBJ whole genome shotgun (WGS) entry which is preliminary data.</text>
</comment>
<accession>A0A5J5IBU0</accession>
<organism evidence="6 7">
    <name type="scientific">Ginsengibacter hankyongi</name>
    <dbReference type="NCBI Taxonomy" id="2607284"/>
    <lineage>
        <taxon>Bacteria</taxon>
        <taxon>Pseudomonadati</taxon>
        <taxon>Bacteroidota</taxon>
        <taxon>Chitinophagia</taxon>
        <taxon>Chitinophagales</taxon>
        <taxon>Chitinophagaceae</taxon>
        <taxon>Ginsengibacter</taxon>
    </lineage>
</organism>
<dbReference type="GO" id="GO:0009279">
    <property type="term" value="C:cell outer membrane"/>
    <property type="evidence" value="ECO:0007669"/>
    <property type="project" value="UniProtKB-SubCell"/>
</dbReference>
<evidence type="ECO:0000256" key="4">
    <source>
        <dbReference type="PROSITE-ProRule" id="PRU00473"/>
    </source>
</evidence>
<dbReference type="InterPro" id="IPR006664">
    <property type="entry name" value="OMP_bac"/>
</dbReference>
<protein>
    <submittedName>
        <fullName evidence="6">OmpA family protein</fullName>
    </submittedName>
</protein>
<dbReference type="AlphaFoldDB" id="A0A5J5IBU0"/>
<keyword evidence="2 4" id="KW-0472">Membrane</keyword>
<dbReference type="Proteomes" id="UP000326903">
    <property type="component" value="Unassembled WGS sequence"/>
</dbReference>
<feature type="domain" description="OmpA-like" evidence="5">
    <location>
        <begin position="431"/>
        <end position="545"/>
    </location>
</feature>